<evidence type="ECO:0000256" key="6">
    <source>
        <dbReference type="ARBA" id="ARBA00022692"/>
    </source>
</evidence>
<dbReference type="InterPro" id="IPR030922">
    <property type="entry name" value="LptF"/>
</dbReference>
<dbReference type="PANTHER" id="PTHR33529:SF7">
    <property type="entry name" value="LIPOPOLYSACCHARIDE EXPORT SYSTEM PERMEASE PROTEIN LPTF"/>
    <property type="match status" value="1"/>
</dbReference>
<comment type="subcellular location">
    <subcellularLocation>
        <location evidence="1">Cell inner membrane</location>
        <topology evidence="1">Multi-pass membrane protein</topology>
    </subcellularLocation>
</comment>
<dbReference type="GO" id="GO:0043190">
    <property type="term" value="C:ATP-binding cassette (ABC) transporter complex"/>
    <property type="evidence" value="ECO:0007669"/>
    <property type="project" value="InterPro"/>
</dbReference>
<evidence type="ECO:0000256" key="3">
    <source>
        <dbReference type="ARBA" id="ARBA00022448"/>
    </source>
</evidence>
<feature type="transmembrane region" description="Helical" evidence="9">
    <location>
        <begin position="324"/>
        <end position="347"/>
    </location>
</feature>
<keyword evidence="6 9" id="KW-0812">Transmembrane</keyword>
<evidence type="ECO:0000256" key="7">
    <source>
        <dbReference type="ARBA" id="ARBA00022989"/>
    </source>
</evidence>
<evidence type="ECO:0000256" key="8">
    <source>
        <dbReference type="ARBA" id="ARBA00023136"/>
    </source>
</evidence>
<keyword evidence="11" id="KW-1185">Reference proteome</keyword>
<dbReference type="Pfam" id="PF03739">
    <property type="entry name" value="LptF_LptG"/>
    <property type="match status" value="1"/>
</dbReference>
<accession>A0A315E9B3</accession>
<feature type="transmembrane region" description="Helical" evidence="9">
    <location>
        <begin position="105"/>
        <end position="124"/>
    </location>
</feature>
<keyword evidence="5" id="KW-0997">Cell inner membrane</keyword>
<keyword evidence="4" id="KW-1003">Cell membrane</keyword>
<name>A0A315E9B3_9BURK</name>
<feature type="transmembrane region" description="Helical" evidence="9">
    <location>
        <begin position="265"/>
        <end position="288"/>
    </location>
</feature>
<dbReference type="NCBIfam" id="TIGR04407">
    <property type="entry name" value="LptF_YjgP"/>
    <property type="match status" value="1"/>
</dbReference>
<protein>
    <recommendedName>
        <fullName evidence="2">Lipopolysaccharide export system permease protein LptF</fullName>
    </recommendedName>
</protein>
<dbReference type="OrthoDB" id="9778062at2"/>
<comment type="caution">
    <text evidence="10">The sequence shown here is derived from an EMBL/GenBank/DDBJ whole genome shotgun (WGS) entry which is preliminary data.</text>
</comment>
<evidence type="ECO:0000256" key="2">
    <source>
        <dbReference type="ARBA" id="ARBA00014213"/>
    </source>
</evidence>
<evidence type="ECO:0000256" key="4">
    <source>
        <dbReference type="ARBA" id="ARBA00022475"/>
    </source>
</evidence>
<feature type="transmembrane region" description="Helical" evidence="9">
    <location>
        <begin position="294"/>
        <end position="312"/>
    </location>
</feature>
<evidence type="ECO:0000313" key="11">
    <source>
        <dbReference type="Proteomes" id="UP000250790"/>
    </source>
</evidence>
<gene>
    <name evidence="10" type="ORF">B9Z37_11990</name>
</gene>
<keyword evidence="8 9" id="KW-0472">Membrane</keyword>
<dbReference type="AlphaFoldDB" id="A0A315E9B3"/>
<feature type="transmembrane region" description="Helical" evidence="9">
    <location>
        <begin position="48"/>
        <end position="76"/>
    </location>
</feature>
<evidence type="ECO:0000313" key="10">
    <source>
        <dbReference type="EMBL" id="PUE52872.1"/>
    </source>
</evidence>
<dbReference type="EMBL" id="NESN01000004">
    <property type="protein sequence ID" value="PUE52872.1"/>
    <property type="molecule type" value="Genomic_DNA"/>
</dbReference>
<sequence>MLFHSTLRKDLARNFGATLVVLVTIVITIILIRTLGQASRGSVNPSEVLLVMGFSVLSQLTTIITLSLFITVVATLSRMYSDSEMVIWFSSGQGLGHFVRPLFRFAWPVLLIVTLLALFAWPWSNQQIQDLKQRFEKRNDIERVAPGQFQESAGGQRVFFIDKDSPDNRFGNHVFISSMEGGMESVTTAQQGRIELTGNDRFLILDKGQQWLTNRETGETRLTQFEHYELLVDSDVGIPSSAFTSRHTPSWELLKNPSRENWAELSWRLGLGLAGINLMLLALAVSAVNPRGGRSYHLALALFVFVAYYNMVNVGQSWISTGRVNIAPFMLGLHGGVFVVAMLWLSARHFNWSWRFLRPLNATQSKGAA</sequence>
<evidence type="ECO:0000256" key="9">
    <source>
        <dbReference type="SAM" id="Phobius"/>
    </source>
</evidence>
<keyword evidence="7 9" id="KW-1133">Transmembrane helix</keyword>
<dbReference type="PANTHER" id="PTHR33529">
    <property type="entry name" value="SLR0882 PROTEIN-RELATED"/>
    <property type="match status" value="1"/>
</dbReference>
<keyword evidence="3" id="KW-0813">Transport</keyword>
<dbReference type="GO" id="GO:0015920">
    <property type="term" value="P:lipopolysaccharide transport"/>
    <property type="evidence" value="ECO:0007669"/>
    <property type="project" value="TreeGrafter"/>
</dbReference>
<dbReference type="Proteomes" id="UP000250790">
    <property type="component" value="Unassembled WGS sequence"/>
</dbReference>
<organism evidence="10 11">
    <name type="scientific">Limnohabitans parvus II-B4</name>
    <dbReference type="NCBI Taxonomy" id="1293052"/>
    <lineage>
        <taxon>Bacteria</taxon>
        <taxon>Pseudomonadati</taxon>
        <taxon>Pseudomonadota</taxon>
        <taxon>Betaproteobacteria</taxon>
        <taxon>Burkholderiales</taxon>
        <taxon>Comamonadaceae</taxon>
        <taxon>Limnohabitans</taxon>
    </lineage>
</organism>
<dbReference type="GO" id="GO:0055085">
    <property type="term" value="P:transmembrane transport"/>
    <property type="evidence" value="ECO:0007669"/>
    <property type="project" value="InterPro"/>
</dbReference>
<reference evidence="10 11" key="1">
    <citation type="submission" date="2017-04" db="EMBL/GenBank/DDBJ databases">
        <title>Unexpected and diverse lifestyles within the genus Limnohabitans.</title>
        <authorList>
            <person name="Kasalicky V."/>
            <person name="Mehrshad M."/>
            <person name="Andrei S.-A."/>
            <person name="Salcher M."/>
            <person name="Kratochvilova H."/>
            <person name="Simek K."/>
            <person name="Ghai R."/>
        </authorList>
    </citation>
    <scope>NUCLEOTIDE SEQUENCE [LARGE SCALE GENOMIC DNA]</scope>
    <source>
        <strain evidence="10 11">II-B4</strain>
    </source>
</reference>
<dbReference type="RefSeq" id="WP_108313238.1">
    <property type="nucleotide sequence ID" value="NZ_NESN01000004.1"/>
</dbReference>
<evidence type="ECO:0000256" key="1">
    <source>
        <dbReference type="ARBA" id="ARBA00004429"/>
    </source>
</evidence>
<evidence type="ECO:0000256" key="5">
    <source>
        <dbReference type="ARBA" id="ARBA00022519"/>
    </source>
</evidence>
<feature type="transmembrane region" description="Helical" evidence="9">
    <location>
        <begin position="15"/>
        <end position="36"/>
    </location>
</feature>
<dbReference type="InterPro" id="IPR005495">
    <property type="entry name" value="LptG/LptF_permease"/>
</dbReference>
<proteinExistence type="predicted"/>